<evidence type="ECO:0000256" key="2">
    <source>
        <dbReference type="SAM" id="Phobius"/>
    </source>
</evidence>
<feature type="transmembrane region" description="Helical" evidence="2">
    <location>
        <begin position="238"/>
        <end position="261"/>
    </location>
</feature>
<dbReference type="Proteomes" id="UP000307440">
    <property type="component" value="Unassembled WGS sequence"/>
</dbReference>
<organism evidence="4 5">
    <name type="scientific">Coprinopsis marcescibilis</name>
    <name type="common">Agaric fungus</name>
    <name type="synonym">Psathyrella marcescibilis</name>
    <dbReference type="NCBI Taxonomy" id="230819"/>
    <lineage>
        <taxon>Eukaryota</taxon>
        <taxon>Fungi</taxon>
        <taxon>Dikarya</taxon>
        <taxon>Basidiomycota</taxon>
        <taxon>Agaricomycotina</taxon>
        <taxon>Agaricomycetes</taxon>
        <taxon>Agaricomycetidae</taxon>
        <taxon>Agaricales</taxon>
        <taxon>Agaricineae</taxon>
        <taxon>Psathyrellaceae</taxon>
        <taxon>Coprinopsis</taxon>
    </lineage>
</organism>
<dbReference type="STRING" id="230819.A0A5C3KVY5"/>
<dbReference type="EMBL" id="ML210199">
    <property type="protein sequence ID" value="TFK24497.1"/>
    <property type="molecule type" value="Genomic_DNA"/>
</dbReference>
<evidence type="ECO:0000313" key="4">
    <source>
        <dbReference type="EMBL" id="TFK24497.1"/>
    </source>
</evidence>
<proteinExistence type="predicted"/>
<feature type="region of interest" description="Disordered" evidence="1">
    <location>
        <begin position="187"/>
        <end position="234"/>
    </location>
</feature>
<dbReference type="Gene3D" id="2.60.120.260">
    <property type="entry name" value="Galactose-binding domain-like"/>
    <property type="match status" value="1"/>
</dbReference>
<feature type="compositionally biased region" description="Polar residues" evidence="1">
    <location>
        <begin position="225"/>
        <end position="234"/>
    </location>
</feature>
<feature type="compositionally biased region" description="Low complexity" evidence="1">
    <location>
        <begin position="187"/>
        <end position="206"/>
    </location>
</feature>
<feature type="region of interest" description="Disordered" evidence="1">
    <location>
        <begin position="293"/>
        <end position="313"/>
    </location>
</feature>
<keyword evidence="2" id="KW-0472">Membrane</keyword>
<reference evidence="4 5" key="1">
    <citation type="journal article" date="2019" name="Nat. Ecol. Evol.">
        <title>Megaphylogeny resolves global patterns of mushroom evolution.</title>
        <authorList>
            <person name="Varga T."/>
            <person name="Krizsan K."/>
            <person name="Foldi C."/>
            <person name="Dima B."/>
            <person name="Sanchez-Garcia M."/>
            <person name="Sanchez-Ramirez S."/>
            <person name="Szollosi G.J."/>
            <person name="Szarkandi J.G."/>
            <person name="Papp V."/>
            <person name="Albert L."/>
            <person name="Andreopoulos W."/>
            <person name="Angelini C."/>
            <person name="Antonin V."/>
            <person name="Barry K.W."/>
            <person name="Bougher N.L."/>
            <person name="Buchanan P."/>
            <person name="Buyck B."/>
            <person name="Bense V."/>
            <person name="Catcheside P."/>
            <person name="Chovatia M."/>
            <person name="Cooper J."/>
            <person name="Damon W."/>
            <person name="Desjardin D."/>
            <person name="Finy P."/>
            <person name="Geml J."/>
            <person name="Haridas S."/>
            <person name="Hughes K."/>
            <person name="Justo A."/>
            <person name="Karasinski D."/>
            <person name="Kautmanova I."/>
            <person name="Kiss B."/>
            <person name="Kocsube S."/>
            <person name="Kotiranta H."/>
            <person name="LaButti K.M."/>
            <person name="Lechner B.E."/>
            <person name="Liimatainen K."/>
            <person name="Lipzen A."/>
            <person name="Lukacs Z."/>
            <person name="Mihaltcheva S."/>
            <person name="Morgado L.N."/>
            <person name="Niskanen T."/>
            <person name="Noordeloos M.E."/>
            <person name="Ohm R.A."/>
            <person name="Ortiz-Santana B."/>
            <person name="Ovrebo C."/>
            <person name="Racz N."/>
            <person name="Riley R."/>
            <person name="Savchenko A."/>
            <person name="Shiryaev A."/>
            <person name="Soop K."/>
            <person name="Spirin V."/>
            <person name="Szebenyi C."/>
            <person name="Tomsovsky M."/>
            <person name="Tulloss R.E."/>
            <person name="Uehling J."/>
            <person name="Grigoriev I.V."/>
            <person name="Vagvolgyi C."/>
            <person name="Papp T."/>
            <person name="Martin F.M."/>
            <person name="Miettinen O."/>
            <person name="Hibbett D.S."/>
            <person name="Nagy L.G."/>
        </authorList>
    </citation>
    <scope>NUCLEOTIDE SEQUENCE [LARGE SCALE GENOMIC DNA]</scope>
    <source>
        <strain evidence="4 5">CBS 121175</strain>
    </source>
</reference>
<dbReference type="OrthoDB" id="3234968at2759"/>
<feature type="chain" id="PRO_5022712421" description="Mid2 domain-containing protein" evidence="3">
    <location>
        <begin position="25"/>
        <end position="393"/>
    </location>
</feature>
<evidence type="ECO:0000256" key="3">
    <source>
        <dbReference type="SAM" id="SignalP"/>
    </source>
</evidence>
<dbReference type="AlphaFoldDB" id="A0A5C3KVY5"/>
<evidence type="ECO:0008006" key="6">
    <source>
        <dbReference type="Google" id="ProtNLM"/>
    </source>
</evidence>
<gene>
    <name evidence="4" type="ORF">FA15DRAFT_704482</name>
</gene>
<evidence type="ECO:0000313" key="5">
    <source>
        <dbReference type="Proteomes" id="UP000307440"/>
    </source>
</evidence>
<protein>
    <recommendedName>
        <fullName evidence="6">Mid2 domain-containing protein</fullName>
    </recommendedName>
</protein>
<feature type="signal peptide" evidence="3">
    <location>
        <begin position="1"/>
        <end position="24"/>
    </location>
</feature>
<sequence length="393" mass="41852">MSDHTLASATLFLLGWLTIAQVSAQTFRNVSVDDQSSMITYVPSSSWRLTDPGEWDAGVGRAHMVTNDLSAYATFTFTGVAFFYYSAQWPYRVATGLSINGGPLSTIDQQDHGAAPTESVYPTIRANILAWAVGLPNQEHTIRVSVPPGYDVAVVDYFVYTQLLEDPSSSLSSTSSSSLLSSSSQGAGSSILPSSSSGLPPAQSHSDTNGVPPGIETSAGGRPESSGSENSGTGPSTAMIVGIVLAIVSAILLAVVILLISRWLKKRRSQRYPQPDSTFGAYTDNRHSVLSNQMYQQPSPHPPAGPATSYPGYSAPNFNATAPNYHQPQTMAPVAQSYPPPYFSPTPDGLDSYRDSYGNASSQTHGSSYYAHLMAMTDGSDNQVYHPGPNKSF</sequence>
<keyword evidence="3" id="KW-0732">Signal</keyword>
<keyword evidence="2" id="KW-0812">Transmembrane</keyword>
<accession>A0A5C3KVY5</accession>
<evidence type="ECO:0000256" key="1">
    <source>
        <dbReference type="SAM" id="MobiDB-lite"/>
    </source>
</evidence>
<keyword evidence="5" id="KW-1185">Reference proteome</keyword>
<name>A0A5C3KVY5_COPMA</name>
<keyword evidence="2" id="KW-1133">Transmembrane helix</keyword>